<dbReference type="OrthoDB" id="9767435at2"/>
<gene>
    <name evidence="13" type="ORF">EHO57_18125</name>
    <name evidence="14" type="ORF">EHQ53_01985</name>
</gene>
<dbReference type="Gene3D" id="3.30.565.10">
    <property type="entry name" value="Histidine kinase-like ATPase, C-terminal domain"/>
    <property type="match status" value="1"/>
</dbReference>
<dbReference type="EMBL" id="RQER01000011">
    <property type="protein sequence ID" value="TGJ98514.1"/>
    <property type="molecule type" value="Genomic_DNA"/>
</dbReference>
<dbReference type="InterPro" id="IPR000014">
    <property type="entry name" value="PAS"/>
</dbReference>
<dbReference type="GO" id="GO:0004673">
    <property type="term" value="F:protein histidine kinase activity"/>
    <property type="evidence" value="ECO:0007669"/>
    <property type="project" value="UniProtKB-EC"/>
</dbReference>
<evidence type="ECO:0000313" key="16">
    <source>
        <dbReference type="Proteomes" id="UP000297946"/>
    </source>
</evidence>
<dbReference type="AlphaFoldDB" id="A0A5F1ZZM3"/>
<dbReference type="Pfam" id="PF13426">
    <property type="entry name" value="PAS_9"/>
    <property type="match status" value="3"/>
</dbReference>
<dbReference type="SMART" id="SM00091">
    <property type="entry name" value="PAS"/>
    <property type="match status" value="3"/>
</dbReference>
<keyword evidence="4" id="KW-0808">Transferase</keyword>
<evidence type="ECO:0000256" key="1">
    <source>
        <dbReference type="ARBA" id="ARBA00000085"/>
    </source>
</evidence>
<keyword evidence="5" id="KW-0547">Nucleotide-binding</keyword>
<dbReference type="SUPFAM" id="SSF55874">
    <property type="entry name" value="ATPase domain of HSP90 chaperone/DNA topoisomerase II/histidine kinase"/>
    <property type="match status" value="1"/>
</dbReference>
<evidence type="ECO:0000256" key="6">
    <source>
        <dbReference type="ARBA" id="ARBA00022777"/>
    </source>
</evidence>
<evidence type="ECO:0000313" key="15">
    <source>
        <dbReference type="Proteomes" id="UP000297273"/>
    </source>
</evidence>
<evidence type="ECO:0000259" key="10">
    <source>
        <dbReference type="PROSITE" id="PS50109"/>
    </source>
</evidence>
<keyword evidence="3" id="KW-0597">Phosphoprotein</keyword>
<dbReference type="SUPFAM" id="SSF55785">
    <property type="entry name" value="PYP-like sensor domain (PAS domain)"/>
    <property type="match status" value="4"/>
</dbReference>
<dbReference type="InterPro" id="IPR011495">
    <property type="entry name" value="Sig_transdc_His_kin_sub2_dim/P"/>
</dbReference>
<dbReference type="EC" id="2.7.13.3" evidence="2"/>
<dbReference type="PANTHER" id="PTHR41523:SF8">
    <property type="entry name" value="ETHYLENE RESPONSE SENSOR PROTEIN"/>
    <property type="match status" value="1"/>
</dbReference>
<evidence type="ECO:0000256" key="9">
    <source>
        <dbReference type="SAM" id="Coils"/>
    </source>
</evidence>
<evidence type="ECO:0000259" key="12">
    <source>
        <dbReference type="PROSITE" id="PS50113"/>
    </source>
</evidence>
<dbReference type="SMART" id="SM00387">
    <property type="entry name" value="HATPase_c"/>
    <property type="match status" value="1"/>
</dbReference>
<dbReference type="Proteomes" id="UP000297273">
    <property type="component" value="Unassembled WGS sequence"/>
</dbReference>
<dbReference type="InterPro" id="IPR036890">
    <property type="entry name" value="HATPase_C_sf"/>
</dbReference>
<sequence>MALAKLINWFKDRSLRKKIEREIRVLTPVVSNDYIYRLEVSEEGKLELTWVNDAFLSFAKMRSEDLILLRNARDLSKFHPDDHALVDERIKFLLTGLSRVDEYRVYGPEGEILWLRDHGRPIWDQVLGRVTQIYGSVQDITERKKNEIILKDQLSYISILLDSTEDWVIRINPSGKIQYVNSSGRTEIEKQFGIELKQEDKILSYISEDHREIFLAQLNKAFSGEKVKWHFSRLFPTTSNSELEASFAPLLREGTIKEVVLFLKDITLRTVWETALLASEEKYRRLVEVSPDGIGLHADGKVLYINEAGLKMLGYNSLEEVEGMQITDFIHPDSRQVVSERVLRAMLRSEPLEPIEEKFVRKDGSEFPVEVSAVAFDQRGKKFMQVIVRDITERKKADEELAELRRKILQTNDRLQAIIEGVKDSICAVDMDLRIISCNTAFELLVWRLYGRRMTVGNRIYDMAMDNSEEMETIIRNWSRALTGEVFKIERKISGLISDNVLEINYSSIRDESHNMIGATQIIRDVTERYHYEETLRKSLEEKEVMLKEIHHRVKNNLQVVSSLLSLQTDFTDDPKLVSILKECERRIQSMALVHKELYQNDTIADADFTEYLNNLLVALVQSFGANRKVEYSIESQDIRLNLDFAIPLALVFNELVSNSLKYAFPGEKRGRIFIGLNKSPEGISILVGDDGVGLPKNFNVRNSDGLGLQLVGMLLDKLKAKWELVPVEIGTRYSIQVPLSKKNSSF</sequence>
<organism evidence="13 16">
    <name type="scientific">Leptospira langatensis</name>
    <dbReference type="NCBI Taxonomy" id="2484983"/>
    <lineage>
        <taxon>Bacteria</taxon>
        <taxon>Pseudomonadati</taxon>
        <taxon>Spirochaetota</taxon>
        <taxon>Spirochaetia</taxon>
        <taxon>Leptospirales</taxon>
        <taxon>Leptospiraceae</taxon>
        <taxon>Leptospira</taxon>
    </lineage>
</organism>
<dbReference type="InterPro" id="IPR013656">
    <property type="entry name" value="PAS_4"/>
</dbReference>
<keyword evidence="9" id="KW-0175">Coiled coil</keyword>
<comment type="caution">
    <text evidence="13">The sequence shown here is derived from an EMBL/GenBank/DDBJ whole genome shotgun (WGS) entry which is preliminary data.</text>
</comment>
<feature type="domain" description="PAC" evidence="12">
    <location>
        <begin position="99"/>
        <end position="152"/>
    </location>
</feature>
<evidence type="ECO:0000256" key="3">
    <source>
        <dbReference type="ARBA" id="ARBA00022553"/>
    </source>
</evidence>
<keyword evidence="8" id="KW-0843">Virulence</keyword>
<feature type="domain" description="Histidine kinase" evidence="10">
    <location>
        <begin position="549"/>
        <end position="742"/>
    </location>
</feature>
<evidence type="ECO:0000313" key="14">
    <source>
        <dbReference type="EMBL" id="TGL43429.1"/>
    </source>
</evidence>
<dbReference type="PROSITE" id="PS50113">
    <property type="entry name" value="PAC"/>
    <property type="match status" value="2"/>
</dbReference>
<reference evidence="13 16" key="2">
    <citation type="journal article" date="2019" name="PLoS Negl. Trop. Dis.">
        <title>Revisiting the worldwide diversity of Leptospira species in the environment.</title>
        <authorList>
            <person name="Vincent A.T."/>
            <person name="Schiettekatte O."/>
            <person name="Bourhy P."/>
            <person name="Veyrier F.J."/>
            <person name="Picardeau M."/>
        </authorList>
    </citation>
    <scope>NUCLEOTIDE SEQUENCE [LARGE SCALE GENOMIC DNA]</scope>
    <source>
        <strain evidence="14">201702690</strain>
        <strain evidence="13 16">SSW18</strain>
    </source>
</reference>
<dbReference type="RefSeq" id="WP_135642472.1">
    <property type="nucleotide sequence ID" value="NZ_RQER01000011.1"/>
</dbReference>
<dbReference type="GO" id="GO:0005524">
    <property type="term" value="F:ATP binding"/>
    <property type="evidence" value="ECO:0007669"/>
    <property type="project" value="UniProtKB-KW"/>
</dbReference>
<dbReference type="PROSITE" id="PS50112">
    <property type="entry name" value="PAS"/>
    <property type="match status" value="1"/>
</dbReference>
<feature type="domain" description="PAS" evidence="11">
    <location>
        <begin position="279"/>
        <end position="350"/>
    </location>
</feature>
<evidence type="ECO:0000259" key="11">
    <source>
        <dbReference type="PROSITE" id="PS50112"/>
    </source>
</evidence>
<dbReference type="CDD" id="cd00130">
    <property type="entry name" value="PAS"/>
    <property type="match status" value="3"/>
</dbReference>
<keyword evidence="15" id="KW-1185">Reference proteome</keyword>
<dbReference type="EMBL" id="RQGC01000001">
    <property type="protein sequence ID" value="TGL43429.1"/>
    <property type="molecule type" value="Genomic_DNA"/>
</dbReference>
<evidence type="ECO:0000256" key="5">
    <source>
        <dbReference type="ARBA" id="ARBA00022741"/>
    </source>
</evidence>
<dbReference type="InterPro" id="IPR005467">
    <property type="entry name" value="His_kinase_dom"/>
</dbReference>
<dbReference type="InterPro" id="IPR001610">
    <property type="entry name" value="PAC"/>
</dbReference>
<protein>
    <recommendedName>
        <fullName evidence="2">histidine kinase</fullName>
        <ecNumber evidence="2">2.7.13.3</ecNumber>
    </recommendedName>
</protein>
<comment type="catalytic activity">
    <reaction evidence="1">
        <text>ATP + protein L-histidine = ADP + protein N-phospho-L-histidine.</text>
        <dbReference type="EC" id="2.7.13.3"/>
    </reaction>
</comment>
<dbReference type="InterPro" id="IPR000700">
    <property type="entry name" value="PAS-assoc_C"/>
</dbReference>
<evidence type="ECO:0000256" key="2">
    <source>
        <dbReference type="ARBA" id="ARBA00012438"/>
    </source>
</evidence>
<evidence type="ECO:0000313" key="13">
    <source>
        <dbReference type="EMBL" id="TGJ98514.1"/>
    </source>
</evidence>
<keyword evidence="7" id="KW-0067">ATP-binding</keyword>
<accession>A0A5F1ZZM3</accession>
<evidence type="ECO:0000256" key="4">
    <source>
        <dbReference type="ARBA" id="ARBA00022679"/>
    </source>
</evidence>
<proteinExistence type="predicted"/>
<dbReference type="InterPro" id="IPR035965">
    <property type="entry name" value="PAS-like_dom_sf"/>
</dbReference>
<reference evidence="14" key="1">
    <citation type="submission" date="2018-10" db="EMBL/GenBank/DDBJ databases">
        <authorList>
            <person name="Vincent A.T."/>
            <person name="Schiettekatte O."/>
            <person name="Bourhy P."/>
            <person name="Veyrier F.J."/>
            <person name="Picardeau M."/>
        </authorList>
    </citation>
    <scope>NUCLEOTIDE SEQUENCE</scope>
    <source>
        <strain evidence="14">201702690</strain>
    </source>
</reference>
<feature type="coiled-coil region" evidence="9">
    <location>
        <begin position="387"/>
        <end position="414"/>
    </location>
</feature>
<name>A0A5F1ZZM3_9LEPT</name>
<dbReference type="Proteomes" id="UP000297946">
    <property type="component" value="Unassembled WGS sequence"/>
</dbReference>
<dbReference type="NCBIfam" id="TIGR00229">
    <property type="entry name" value="sensory_box"/>
    <property type="match status" value="3"/>
</dbReference>
<dbReference type="Pfam" id="PF07568">
    <property type="entry name" value="HisKA_2"/>
    <property type="match status" value="1"/>
</dbReference>
<dbReference type="Gene3D" id="3.30.450.20">
    <property type="entry name" value="PAS domain"/>
    <property type="match status" value="4"/>
</dbReference>
<evidence type="ECO:0000256" key="7">
    <source>
        <dbReference type="ARBA" id="ARBA00022840"/>
    </source>
</evidence>
<dbReference type="Pfam" id="PF02518">
    <property type="entry name" value="HATPase_c"/>
    <property type="match status" value="1"/>
</dbReference>
<dbReference type="PANTHER" id="PTHR41523">
    <property type="entry name" value="TWO-COMPONENT SYSTEM SENSOR PROTEIN"/>
    <property type="match status" value="1"/>
</dbReference>
<dbReference type="InterPro" id="IPR003594">
    <property type="entry name" value="HATPase_dom"/>
</dbReference>
<keyword evidence="6" id="KW-0418">Kinase</keyword>
<evidence type="ECO:0000256" key="8">
    <source>
        <dbReference type="ARBA" id="ARBA00023026"/>
    </source>
</evidence>
<dbReference type="Pfam" id="PF08448">
    <property type="entry name" value="PAS_4"/>
    <property type="match status" value="1"/>
</dbReference>
<dbReference type="PROSITE" id="PS50109">
    <property type="entry name" value="HIS_KIN"/>
    <property type="match status" value="1"/>
</dbReference>
<feature type="domain" description="PAC" evidence="12">
    <location>
        <begin position="353"/>
        <end position="403"/>
    </location>
</feature>
<dbReference type="SMART" id="SM00086">
    <property type="entry name" value="PAC"/>
    <property type="match status" value="2"/>
</dbReference>